<keyword evidence="3" id="KW-0472">Membrane</keyword>
<dbReference type="PANTHER" id="PTHR43619:SF2">
    <property type="entry name" value="S-ADENOSYL-L-METHIONINE-DEPENDENT METHYLTRANSFERASES SUPERFAMILY PROTEIN"/>
    <property type="match status" value="1"/>
</dbReference>
<evidence type="ECO:0000256" key="2">
    <source>
        <dbReference type="ARBA" id="ARBA00022679"/>
    </source>
</evidence>
<dbReference type="EMBL" id="JBJUIK010000004">
    <property type="protein sequence ID" value="KAL3531474.1"/>
    <property type="molecule type" value="Genomic_DNA"/>
</dbReference>
<keyword evidence="3" id="KW-0812">Transmembrane</keyword>
<dbReference type="PANTHER" id="PTHR43619">
    <property type="entry name" value="S-ADENOSYL-L-METHIONINE-DEPENDENT METHYLTRANSFERASE YKTD-RELATED"/>
    <property type="match status" value="1"/>
</dbReference>
<feature type="domain" description="Inhibitor I9" evidence="4">
    <location>
        <begin position="1"/>
        <end position="42"/>
    </location>
</feature>
<dbReference type="InterPro" id="IPR037045">
    <property type="entry name" value="S8pro/Inhibitor_I9_sf"/>
</dbReference>
<protein>
    <recommendedName>
        <fullName evidence="4">Inhibitor I9 domain-containing protein</fullName>
    </recommendedName>
</protein>
<evidence type="ECO:0000313" key="5">
    <source>
        <dbReference type="EMBL" id="KAL3531474.1"/>
    </source>
</evidence>
<keyword evidence="2" id="KW-0808">Transferase</keyword>
<feature type="transmembrane region" description="Helical" evidence="3">
    <location>
        <begin position="182"/>
        <end position="200"/>
    </location>
</feature>
<gene>
    <name evidence="5" type="ORF">ACH5RR_010796</name>
</gene>
<dbReference type="GO" id="GO:0008168">
    <property type="term" value="F:methyltransferase activity"/>
    <property type="evidence" value="ECO:0007669"/>
    <property type="project" value="UniProtKB-KW"/>
</dbReference>
<dbReference type="AlphaFoldDB" id="A0ABD3AJY7"/>
<keyword evidence="6" id="KW-1185">Reference proteome</keyword>
<keyword evidence="3" id="KW-1133">Transmembrane helix</keyword>
<dbReference type="GO" id="GO:0032259">
    <property type="term" value="P:methylation"/>
    <property type="evidence" value="ECO:0007669"/>
    <property type="project" value="UniProtKB-KW"/>
</dbReference>
<sequence length="254" mass="28240">MIYSYKHTFSGFAAKLTKSQAQKITEYPGVVQVIPNHFYKLQTTRSWDYLNLRIDTFSTNLLSATNRGDGTVIAILDTAGSIALNVSYRGHGFGTFWSGAPRARLVVVCGADGMDTRPYRLNWPKSTVIFDISPGRVFKAATLKLEDVGAKIRRSCFFLHIPSESSDIEEMMRNKGFKGTRSSLWIFQELVGIFVVFKLYGLPVVKLARFKGILFVVSNLATKGCLLLGELPSWLSEIGVGVKVSEPQCYTGVF</sequence>
<dbReference type="Gene3D" id="3.40.50.150">
    <property type="entry name" value="Vaccinia Virus protein VP39"/>
    <property type="match status" value="1"/>
</dbReference>
<dbReference type="InterPro" id="IPR029063">
    <property type="entry name" value="SAM-dependent_MTases_sf"/>
</dbReference>
<dbReference type="InterPro" id="IPR010259">
    <property type="entry name" value="S8pro/Inhibitor_I9"/>
</dbReference>
<dbReference type="Gene3D" id="3.30.70.80">
    <property type="entry name" value="Peptidase S8 propeptide/proteinase inhibitor I9"/>
    <property type="match status" value="1"/>
</dbReference>
<organism evidence="5 6">
    <name type="scientific">Cinchona calisaya</name>
    <dbReference type="NCBI Taxonomy" id="153742"/>
    <lineage>
        <taxon>Eukaryota</taxon>
        <taxon>Viridiplantae</taxon>
        <taxon>Streptophyta</taxon>
        <taxon>Embryophyta</taxon>
        <taxon>Tracheophyta</taxon>
        <taxon>Spermatophyta</taxon>
        <taxon>Magnoliopsida</taxon>
        <taxon>eudicotyledons</taxon>
        <taxon>Gunneridae</taxon>
        <taxon>Pentapetalae</taxon>
        <taxon>asterids</taxon>
        <taxon>lamiids</taxon>
        <taxon>Gentianales</taxon>
        <taxon>Rubiaceae</taxon>
        <taxon>Cinchonoideae</taxon>
        <taxon>Cinchoneae</taxon>
        <taxon>Cinchona</taxon>
    </lineage>
</organism>
<evidence type="ECO:0000313" key="6">
    <source>
        <dbReference type="Proteomes" id="UP001630127"/>
    </source>
</evidence>
<dbReference type="Proteomes" id="UP001630127">
    <property type="component" value="Unassembled WGS sequence"/>
</dbReference>
<reference evidence="5 6" key="1">
    <citation type="submission" date="2024-11" db="EMBL/GenBank/DDBJ databases">
        <title>A near-complete genome assembly of Cinchona calisaya.</title>
        <authorList>
            <person name="Lian D.C."/>
            <person name="Zhao X.W."/>
            <person name="Wei L."/>
        </authorList>
    </citation>
    <scope>NUCLEOTIDE SEQUENCE [LARGE SCALE GENOMIC DNA]</scope>
    <source>
        <tissue evidence="5">Nenye</tissue>
    </source>
</reference>
<name>A0ABD3AJY7_9GENT</name>
<dbReference type="Pfam" id="PF05922">
    <property type="entry name" value="Inhibitor_I9"/>
    <property type="match status" value="1"/>
</dbReference>
<accession>A0ABD3AJY7</accession>
<evidence type="ECO:0000259" key="4">
    <source>
        <dbReference type="Pfam" id="PF05922"/>
    </source>
</evidence>
<dbReference type="Pfam" id="PF04072">
    <property type="entry name" value="LCM"/>
    <property type="match status" value="1"/>
</dbReference>
<dbReference type="SUPFAM" id="SSF52743">
    <property type="entry name" value="Subtilisin-like"/>
    <property type="match status" value="1"/>
</dbReference>
<evidence type="ECO:0000256" key="1">
    <source>
        <dbReference type="ARBA" id="ARBA00022603"/>
    </source>
</evidence>
<dbReference type="InterPro" id="IPR007213">
    <property type="entry name" value="Ppm1/Ppm2/Tcmp"/>
</dbReference>
<comment type="caution">
    <text evidence="5">The sequence shown here is derived from an EMBL/GenBank/DDBJ whole genome shotgun (WGS) entry which is preliminary data.</text>
</comment>
<proteinExistence type="predicted"/>
<evidence type="ECO:0000256" key="3">
    <source>
        <dbReference type="SAM" id="Phobius"/>
    </source>
</evidence>
<keyword evidence="1" id="KW-0489">Methyltransferase</keyword>
<dbReference type="InterPro" id="IPR036852">
    <property type="entry name" value="Peptidase_S8/S53_dom_sf"/>
</dbReference>
<dbReference type="SUPFAM" id="SSF53335">
    <property type="entry name" value="S-adenosyl-L-methionine-dependent methyltransferases"/>
    <property type="match status" value="1"/>
</dbReference>